<dbReference type="EMBL" id="UYSL01021248">
    <property type="protein sequence ID" value="VDL77702.1"/>
    <property type="molecule type" value="Genomic_DNA"/>
</dbReference>
<dbReference type="AlphaFoldDB" id="A0A0N4YC60"/>
<proteinExistence type="predicted"/>
<accession>A0A0N4YC60</accession>
<protein>
    <submittedName>
        <fullName evidence="4">CYTH domain-containing protein</fullName>
    </submittedName>
</protein>
<evidence type="ECO:0000313" key="2">
    <source>
        <dbReference type="EMBL" id="VDL77702.1"/>
    </source>
</evidence>
<evidence type="ECO:0000256" key="1">
    <source>
        <dbReference type="SAM" id="Phobius"/>
    </source>
</evidence>
<organism evidence="4">
    <name type="scientific">Nippostrongylus brasiliensis</name>
    <name type="common">Rat hookworm</name>
    <dbReference type="NCBI Taxonomy" id="27835"/>
    <lineage>
        <taxon>Eukaryota</taxon>
        <taxon>Metazoa</taxon>
        <taxon>Ecdysozoa</taxon>
        <taxon>Nematoda</taxon>
        <taxon>Chromadorea</taxon>
        <taxon>Rhabditida</taxon>
        <taxon>Rhabditina</taxon>
        <taxon>Rhabditomorpha</taxon>
        <taxon>Strongyloidea</taxon>
        <taxon>Heligmosomidae</taxon>
        <taxon>Nippostrongylus</taxon>
    </lineage>
</organism>
<reference evidence="2 3" key="2">
    <citation type="submission" date="2018-11" db="EMBL/GenBank/DDBJ databases">
        <authorList>
            <consortium name="Pathogen Informatics"/>
        </authorList>
    </citation>
    <scope>NUCLEOTIDE SEQUENCE [LARGE SCALE GENOMIC DNA]</scope>
</reference>
<sequence length="170" mass="20205">MTLLTVKMQTVRKEYWKEFEKPRKDNIRAVAIIKGLRPKRILTEFQIDEDHIEIAWLGEDEEYIVSIEGKKTKRKYRTKKYRYRFEHLIPDTEYEEREDTHQKGAIHQEQQSELRTSIAMMTADMQSHALRLKQIFNSPSFIRKHTIGLAAFVLVVLLATIIVENMTKAR</sequence>
<keyword evidence="1" id="KW-1133">Transmembrane helix</keyword>
<keyword evidence="1" id="KW-0472">Membrane</keyword>
<name>A0A0N4YC60_NIPBR</name>
<dbReference type="WBParaSite" id="NBR_0001411201-mRNA-1">
    <property type="protein sequence ID" value="NBR_0001411201-mRNA-1"/>
    <property type="gene ID" value="NBR_0001411201"/>
</dbReference>
<reference evidence="4" key="1">
    <citation type="submission" date="2017-02" db="UniProtKB">
        <authorList>
            <consortium name="WormBaseParasite"/>
        </authorList>
    </citation>
    <scope>IDENTIFICATION</scope>
</reference>
<dbReference type="Proteomes" id="UP000271162">
    <property type="component" value="Unassembled WGS sequence"/>
</dbReference>
<evidence type="ECO:0000313" key="4">
    <source>
        <dbReference type="WBParaSite" id="NBR_0001411201-mRNA-1"/>
    </source>
</evidence>
<keyword evidence="3" id="KW-1185">Reference proteome</keyword>
<keyword evidence="1" id="KW-0812">Transmembrane</keyword>
<evidence type="ECO:0000313" key="3">
    <source>
        <dbReference type="Proteomes" id="UP000271162"/>
    </source>
</evidence>
<feature type="transmembrane region" description="Helical" evidence="1">
    <location>
        <begin position="145"/>
        <end position="163"/>
    </location>
</feature>
<gene>
    <name evidence="2" type="ORF">NBR_LOCUS14113</name>
</gene>